<dbReference type="Proteomes" id="UP000183287">
    <property type="component" value="Unassembled WGS sequence"/>
</dbReference>
<name>A0A1I4SBP4_9PROT</name>
<reference evidence="2" key="1">
    <citation type="submission" date="2016-10" db="EMBL/GenBank/DDBJ databases">
        <authorList>
            <person name="Varghese N."/>
            <person name="Submissions S."/>
        </authorList>
    </citation>
    <scope>NUCLEOTIDE SEQUENCE [LARGE SCALE GENOMIC DNA]</scope>
    <source>
        <strain evidence="2">Nm44</strain>
    </source>
</reference>
<evidence type="ECO:0000313" key="2">
    <source>
        <dbReference type="Proteomes" id="UP000183287"/>
    </source>
</evidence>
<keyword evidence="2" id="KW-1185">Reference proteome</keyword>
<dbReference type="EMBL" id="FOUB01000039">
    <property type="protein sequence ID" value="SFM61908.1"/>
    <property type="molecule type" value="Genomic_DNA"/>
</dbReference>
<accession>A0A1I4SBP4</accession>
<dbReference type="RefSeq" id="WP_074906064.1">
    <property type="nucleotide sequence ID" value="NZ_FOUB01000039.1"/>
</dbReference>
<dbReference type="AlphaFoldDB" id="A0A1I4SBP4"/>
<organism evidence="1 2">
    <name type="scientific">Nitrosomonas communis</name>
    <dbReference type="NCBI Taxonomy" id="44574"/>
    <lineage>
        <taxon>Bacteria</taxon>
        <taxon>Pseudomonadati</taxon>
        <taxon>Pseudomonadota</taxon>
        <taxon>Betaproteobacteria</taxon>
        <taxon>Nitrosomonadales</taxon>
        <taxon>Nitrosomonadaceae</taxon>
        <taxon>Nitrosomonas</taxon>
    </lineage>
</organism>
<sequence>MVKHNELGRVNEADSVAARFKSFTKVVNRTKNRYSIYLNLALALPAMKYSFTKLLPHKEFKLELRFFYSFSYAELTLILNR</sequence>
<gene>
    <name evidence="1" type="ORF">SAMN05421863_103930</name>
</gene>
<proteinExistence type="predicted"/>
<protein>
    <submittedName>
        <fullName evidence="1">Uncharacterized protein</fullName>
    </submittedName>
</protein>
<evidence type="ECO:0000313" key="1">
    <source>
        <dbReference type="EMBL" id="SFM61908.1"/>
    </source>
</evidence>